<reference evidence="3" key="1">
    <citation type="submission" date="2024-04" db="EMBL/GenBank/DDBJ databases">
        <title>Salinicola lusitanus LLJ914,a marine bacterium isolated from the Okinawa Trough.</title>
        <authorList>
            <person name="Li J."/>
        </authorList>
    </citation>
    <scope>NUCLEOTIDE SEQUENCE [LARGE SCALE GENOMIC DNA]</scope>
</reference>
<evidence type="ECO:0000256" key="1">
    <source>
        <dbReference type="SAM" id="MobiDB-lite"/>
    </source>
</evidence>
<dbReference type="EMBL" id="JBBPFD010000011">
    <property type="protein sequence ID" value="KAK7906954.1"/>
    <property type="molecule type" value="Genomic_DNA"/>
</dbReference>
<evidence type="ECO:0000313" key="2">
    <source>
        <dbReference type="EMBL" id="KAK7906954.1"/>
    </source>
</evidence>
<accession>A0AAW0NV44</accession>
<name>A0AAW0NV44_9GOBI</name>
<gene>
    <name evidence="2" type="ORF">WMY93_015566</name>
</gene>
<proteinExistence type="predicted"/>
<comment type="caution">
    <text evidence="2">The sequence shown here is derived from an EMBL/GenBank/DDBJ whole genome shotgun (WGS) entry which is preliminary data.</text>
</comment>
<protein>
    <submittedName>
        <fullName evidence="2">Uncharacterized protein</fullName>
    </submittedName>
</protein>
<keyword evidence="3" id="KW-1185">Reference proteome</keyword>
<evidence type="ECO:0000313" key="3">
    <source>
        <dbReference type="Proteomes" id="UP001460270"/>
    </source>
</evidence>
<organism evidence="2 3">
    <name type="scientific">Mugilogobius chulae</name>
    <name type="common">yellowstripe goby</name>
    <dbReference type="NCBI Taxonomy" id="88201"/>
    <lineage>
        <taxon>Eukaryota</taxon>
        <taxon>Metazoa</taxon>
        <taxon>Chordata</taxon>
        <taxon>Craniata</taxon>
        <taxon>Vertebrata</taxon>
        <taxon>Euteleostomi</taxon>
        <taxon>Actinopterygii</taxon>
        <taxon>Neopterygii</taxon>
        <taxon>Teleostei</taxon>
        <taxon>Neoteleostei</taxon>
        <taxon>Acanthomorphata</taxon>
        <taxon>Gobiaria</taxon>
        <taxon>Gobiiformes</taxon>
        <taxon>Gobioidei</taxon>
        <taxon>Gobiidae</taxon>
        <taxon>Gobionellinae</taxon>
        <taxon>Mugilogobius</taxon>
    </lineage>
</organism>
<feature type="region of interest" description="Disordered" evidence="1">
    <location>
        <begin position="1"/>
        <end position="36"/>
    </location>
</feature>
<dbReference type="AlphaFoldDB" id="A0AAW0NV44"/>
<dbReference type="Proteomes" id="UP001460270">
    <property type="component" value="Unassembled WGS sequence"/>
</dbReference>
<feature type="region of interest" description="Disordered" evidence="1">
    <location>
        <begin position="63"/>
        <end position="100"/>
    </location>
</feature>
<sequence length="100" mass="10868">MLVPYEASQTEDLRDRPPAGARVRLNLDRPPAGARVSQDKTWTGLLLVPESGLNMDLLLVPESGLNTERPPAGARVRTKTWTDPPAGARVRTKPGPASCW</sequence>